<evidence type="ECO:0000313" key="2">
    <source>
        <dbReference type="EMBL" id="SFN01942.1"/>
    </source>
</evidence>
<protein>
    <submittedName>
        <fullName evidence="2">Uncharacterized protein</fullName>
    </submittedName>
</protein>
<dbReference type="AlphaFoldDB" id="A0A1I4VL05"/>
<accession>A0A1I4VL05</accession>
<organism evidence="2 3">
    <name type="scientific">Formivibrio citricus</name>
    <dbReference type="NCBI Taxonomy" id="83765"/>
    <lineage>
        <taxon>Bacteria</taxon>
        <taxon>Pseudomonadati</taxon>
        <taxon>Pseudomonadota</taxon>
        <taxon>Betaproteobacteria</taxon>
        <taxon>Neisseriales</taxon>
        <taxon>Chitinibacteraceae</taxon>
        <taxon>Formivibrio</taxon>
    </lineage>
</organism>
<evidence type="ECO:0000256" key="1">
    <source>
        <dbReference type="SAM" id="MobiDB-lite"/>
    </source>
</evidence>
<evidence type="ECO:0000313" key="3">
    <source>
        <dbReference type="Proteomes" id="UP000242869"/>
    </source>
</evidence>
<feature type="region of interest" description="Disordered" evidence="1">
    <location>
        <begin position="100"/>
        <end position="121"/>
    </location>
</feature>
<keyword evidence="3" id="KW-1185">Reference proteome</keyword>
<dbReference type="EMBL" id="FOVE01000002">
    <property type="protein sequence ID" value="SFN01942.1"/>
    <property type="molecule type" value="Genomic_DNA"/>
</dbReference>
<dbReference type="Proteomes" id="UP000242869">
    <property type="component" value="Unassembled WGS sequence"/>
</dbReference>
<feature type="compositionally biased region" description="Low complexity" evidence="1">
    <location>
        <begin position="105"/>
        <end position="115"/>
    </location>
</feature>
<reference evidence="3" key="1">
    <citation type="submission" date="2016-10" db="EMBL/GenBank/DDBJ databases">
        <authorList>
            <person name="Varghese N."/>
            <person name="Submissions S."/>
        </authorList>
    </citation>
    <scope>NUCLEOTIDE SEQUENCE [LARGE SCALE GENOMIC DNA]</scope>
    <source>
        <strain evidence="3">DSM 6150</strain>
    </source>
</reference>
<sequence>MDRTGLHWNTSRPNISVTRSPARIAANLSLQAPQQRRSLPPPCPFFGVTGVTGVTALIYIDIFCVAGVAVGVTGNTLIVQTRPEIAKGWIFPPLFHTRNPAAPDSASRQSSPHSHSLGDTQYTRGFPIPGTAFCLDALPSPPGSKIPRSTSSRFALRGSKPFRTSPVHACGRT</sequence>
<proteinExistence type="predicted"/>
<gene>
    <name evidence="2" type="ORF">SAMN05660284_00262</name>
</gene>
<name>A0A1I4VL05_9NEIS</name>